<dbReference type="InterPro" id="IPR042100">
    <property type="entry name" value="Bug_dom1"/>
</dbReference>
<comment type="similarity">
    <text evidence="1">Belongs to the UPF0065 (bug) family.</text>
</comment>
<dbReference type="PANTHER" id="PTHR42928">
    <property type="entry name" value="TRICARBOXYLATE-BINDING PROTEIN"/>
    <property type="match status" value="1"/>
</dbReference>
<dbReference type="Proteomes" id="UP000194139">
    <property type="component" value="Chromosome"/>
</dbReference>
<reference evidence="3 4" key="1">
    <citation type="submission" date="2017-05" db="EMBL/GenBank/DDBJ databases">
        <title>Complete and WGS of Bordetella genogroups.</title>
        <authorList>
            <person name="Spilker T."/>
            <person name="LiPuma J."/>
        </authorList>
    </citation>
    <scope>NUCLEOTIDE SEQUENCE [LARGE SCALE GENOMIC DNA]</scope>
    <source>
        <strain evidence="3 4">AU17164</strain>
    </source>
</reference>
<evidence type="ECO:0000313" key="3">
    <source>
        <dbReference type="EMBL" id="ARP88814.1"/>
    </source>
</evidence>
<dbReference type="PIRSF" id="PIRSF017082">
    <property type="entry name" value="YflP"/>
    <property type="match status" value="1"/>
</dbReference>
<protein>
    <submittedName>
        <fullName evidence="3">MFS transporter</fullName>
    </submittedName>
</protein>
<dbReference type="InterPro" id="IPR005064">
    <property type="entry name" value="BUG"/>
</dbReference>
<accession>A0A1W6Z6K1</accession>
<dbReference type="PANTHER" id="PTHR42928:SF5">
    <property type="entry name" value="BLR1237 PROTEIN"/>
    <property type="match status" value="1"/>
</dbReference>
<dbReference type="Pfam" id="PF03401">
    <property type="entry name" value="TctC"/>
    <property type="match status" value="1"/>
</dbReference>
<evidence type="ECO:0000256" key="1">
    <source>
        <dbReference type="ARBA" id="ARBA00006987"/>
    </source>
</evidence>
<dbReference type="Gene3D" id="3.40.190.10">
    <property type="entry name" value="Periplasmic binding protein-like II"/>
    <property type="match status" value="1"/>
</dbReference>
<name>A0A1W6Z6K1_9BORD</name>
<feature type="signal peptide" evidence="2">
    <location>
        <begin position="1"/>
        <end position="22"/>
    </location>
</feature>
<dbReference type="AlphaFoldDB" id="A0A1W6Z6K1"/>
<evidence type="ECO:0000313" key="4">
    <source>
        <dbReference type="Proteomes" id="UP000194139"/>
    </source>
</evidence>
<evidence type="ECO:0000256" key="2">
    <source>
        <dbReference type="SAM" id="SignalP"/>
    </source>
</evidence>
<feature type="chain" id="PRO_5012800390" evidence="2">
    <location>
        <begin position="23"/>
        <end position="322"/>
    </location>
</feature>
<keyword evidence="2" id="KW-0732">Signal</keyword>
<dbReference type="CDD" id="cd13578">
    <property type="entry name" value="PBP2_Bug27"/>
    <property type="match status" value="1"/>
</dbReference>
<dbReference type="EMBL" id="CP021109">
    <property type="protein sequence ID" value="ARP88814.1"/>
    <property type="molecule type" value="Genomic_DNA"/>
</dbReference>
<dbReference type="SUPFAM" id="SSF53850">
    <property type="entry name" value="Periplasmic binding protein-like II"/>
    <property type="match status" value="1"/>
</dbReference>
<sequence length="322" mass="34145">MRRLAALFCLTLLAHGLPAARAAEPYPDKPIRILVGYAPGGSADTLARMIGQALGRQFGQPVIIENRPGASGNIAATAVARAAPDGYTLFLGSNATAINMTLYRNLPFDLRKSFTPVGMIGSFPNVLTVTPGFPARTLRELVDYAKHHPGQVNFGSSGTGSSTHLSGVMFEQQADVTLTHIPYKGSAPALTDLMTGQIDVMFDNAPSSLPYVQSGKLRALAVLSPARLDSAPDIPTSAEAGLPHFQIKSWYGLFAPRGTPEAVVAALNAGINKALSEPDLLARFKSMGVQAEPGTPQSFDRYVNDEIDRWGKIVRTSGASAE</sequence>
<proteinExistence type="inferred from homology"/>
<keyword evidence="4" id="KW-1185">Reference proteome</keyword>
<organism evidence="3 4">
    <name type="scientific">Bordetella genomosp. 9</name>
    <dbReference type="NCBI Taxonomy" id="1416803"/>
    <lineage>
        <taxon>Bacteria</taxon>
        <taxon>Pseudomonadati</taxon>
        <taxon>Pseudomonadota</taxon>
        <taxon>Betaproteobacteria</taxon>
        <taxon>Burkholderiales</taxon>
        <taxon>Alcaligenaceae</taxon>
        <taxon>Bordetella</taxon>
    </lineage>
</organism>
<gene>
    <name evidence="3" type="ORF">CAL13_18330</name>
</gene>
<dbReference type="Gene3D" id="3.40.190.150">
    <property type="entry name" value="Bordetella uptake gene, domain 1"/>
    <property type="match status" value="1"/>
</dbReference>